<proteinExistence type="predicted"/>
<dbReference type="EMBL" id="CAADRP010001112">
    <property type="protein sequence ID" value="VFU35514.1"/>
    <property type="molecule type" value="Genomic_DNA"/>
</dbReference>
<accession>A0A6N2L591</accession>
<organism evidence="1">
    <name type="scientific">Salix viminalis</name>
    <name type="common">Common osier</name>
    <name type="synonym">Basket willow</name>
    <dbReference type="NCBI Taxonomy" id="40686"/>
    <lineage>
        <taxon>Eukaryota</taxon>
        <taxon>Viridiplantae</taxon>
        <taxon>Streptophyta</taxon>
        <taxon>Embryophyta</taxon>
        <taxon>Tracheophyta</taxon>
        <taxon>Spermatophyta</taxon>
        <taxon>Magnoliopsida</taxon>
        <taxon>eudicotyledons</taxon>
        <taxon>Gunneridae</taxon>
        <taxon>Pentapetalae</taxon>
        <taxon>rosids</taxon>
        <taxon>fabids</taxon>
        <taxon>Malpighiales</taxon>
        <taxon>Salicaceae</taxon>
        <taxon>Saliceae</taxon>
        <taxon>Salix</taxon>
    </lineage>
</organism>
<sequence>MTTIHDSNCLIQLRRASCSSNNLKVSSFNNLHEIRASSTFTQKQESSSVYSVGQCQEVRPFFYNLFQRKAISPAYMLLPSGVFAQSPPPTFSSN</sequence>
<reference evidence="1" key="1">
    <citation type="submission" date="2019-03" db="EMBL/GenBank/DDBJ databases">
        <authorList>
            <person name="Mank J."/>
            <person name="Almeida P."/>
        </authorList>
    </citation>
    <scope>NUCLEOTIDE SEQUENCE</scope>
    <source>
        <strain evidence="1">78183</strain>
    </source>
</reference>
<protein>
    <submittedName>
        <fullName evidence="1">Uncharacterized protein</fullName>
    </submittedName>
</protein>
<evidence type="ECO:0000313" key="1">
    <source>
        <dbReference type="EMBL" id="VFU35514.1"/>
    </source>
</evidence>
<name>A0A6N2L591_SALVM</name>
<gene>
    <name evidence="1" type="ORF">SVIM_LOCUS176543</name>
</gene>
<dbReference type="AlphaFoldDB" id="A0A6N2L591"/>